<feature type="domain" description="Terminase large subunit GpA endonuclease" evidence="3">
    <location>
        <begin position="302"/>
        <end position="571"/>
    </location>
</feature>
<dbReference type="GO" id="GO:0004519">
    <property type="term" value="F:endonuclease activity"/>
    <property type="evidence" value="ECO:0007669"/>
    <property type="project" value="InterPro"/>
</dbReference>
<organism evidence="4 5">
    <name type="scientific">Raoultella ornithinolytica</name>
    <name type="common">Klebsiella ornithinolytica</name>
    <dbReference type="NCBI Taxonomy" id="54291"/>
    <lineage>
        <taxon>Bacteria</taxon>
        <taxon>Pseudomonadati</taxon>
        <taxon>Pseudomonadota</taxon>
        <taxon>Gammaproteobacteria</taxon>
        <taxon>Enterobacterales</taxon>
        <taxon>Enterobacteriaceae</taxon>
        <taxon>Klebsiella/Raoultella group</taxon>
        <taxon>Raoultella</taxon>
    </lineage>
</organism>
<proteinExistence type="predicted"/>
<dbReference type="Proteomes" id="UP001064206">
    <property type="component" value="Chromosome"/>
</dbReference>
<dbReference type="Pfam" id="PF20454">
    <property type="entry name" value="GpA_nuclease"/>
    <property type="match status" value="1"/>
</dbReference>
<evidence type="ECO:0000313" key="4">
    <source>
        <dbReference type="EMBL" id="UXE36452.1"/>
    </source>
</evidence>
<name>A0A9Q9J7Q1_RAOOR</name>
<gene>
    <name evidence="4" type="ORF">N2J37_18045</name>
</gene>
<reference evidence="4" key="1">
    <citation type="submission" date="2022-09" db="EMBL/GenBank/DDBJ databases">
        <title>Multidrug resistance Raoultella ornithinolytica Strain MQB_Silv_108.</title>
        <authorList>
            <person name="Quintela-Baluja M."/>
        </authorList>
    </citation>
    <scope>NUCLEOTIDE SEQUENCE</scope>
    <source>
        <strain evidence="4">MQB_Silv_108</strain>
    </source>
</reference>
<evidence type="ECO:0000313" key="5">
    <source>
        <dbReference type="Proteomes" id="UP001064206"/>
    </source>
</evidence>
<dbReference type="GO" id="GO:0016887">
    <property type="term" value="F:ATP hydrolysis activity"/>
    <property type="evidence" value="ECO:0007669"/>
    <property type="project" value="InterPro"/>
</dbReference>
<evidence type="ECO:0000259" key="3">
    <source>
        <dbReference type="Pfam" id="PF20454"/>
    </source>
</evidence>
<evidence type="ECO:0000256" key="1">
    <source>
        <dbReference type="SAM" id="MobiDB-lite"/>
    </source>
</evidence>
<dbReference type="RefSeq" id="WP_260990215.1">
    <property type="nucleotide sequence ID" value="NZ_CP104450.1"/>
</dbReference>
<dbReference type="InterPro" id="IPR027417">
    <property type="entry name" value="P-loop_NTPase"/>
</dbReference>
<sequence>MSTKMKLMKLLKKTVKIILPPKKQNPAEWVENNLVFPDGQLQGQRVKLFEFQKKPINDIANPRVRKIVLMSSAQLLKTTVLQNSMYYFLANDPSNQIFAGATAGTTSKFRTGKWQSVIEACPVLKNLVSNKNDKNFTNNDKTQQNIDGTFTYFLTLGSSVQLRGLTAPRVFLDEVSNVDAEGDEGNPLKLAEQRTKAFSNPLIMVCSTPLDENDLITQQYEQSNKQKFYVPCPHCNHSHELVFDNVKFDWKIIDGGRRRIPDAETARLVCPDCNKEISEAERVRMIKKGVWVVTNPEVEDIMGYHISRLYSPINSIKSIVQDFAEAHYTFDLASFYNNVLGLPWVDKENTDHDLVLLENLRDSTLDIENIPDDVLGLVIGVDQQLDRLELTTLGISEKNLYVIDHRSIYSIDCTKIEAPAWNQLTAFSQINFKTVSGKPLKVLAGFVDSSNGNATNTVYRYCSSSKIFKPIKGGASATNPLFKESRTAGHSLINLNVNLGKSNIRQLINRAVSDDENSKEVQLHFSHTLPDDYFIQLTSEKRVIKAGNWVWVKKISSERNEALDCLNYSLICFNWYLTKLGAHPFRKLREFNALQKEKINKPEELNKEESRTVTTTNRRNVKHSKNKGFFK</sequence>
<accession>A0A9Q9J7Q1</accession>
<evidence type="ECO:0000259" key="2">
    <source>
        <dbReference type="Pfam" id="PF05876"/>
    </source>
</evidence>
<dbReference type="Gene3D" id="3.40.50.300">
    <property type="entry name" value="P-loop containing nucleotide triphosphate hydrolases"/>
    <property type="match status" value="1"/>
</dbReference>
<feature type="compositionally biased region" description="Basic residues" evidence="1">
    <location>
        <begin position="619"/>
        <end position="631"/>
    </location>
</feature>
<dbReference type="EMBL" id="CP104450">
    <property type="protein sequence ID" value="UXE36452.1"/>
    <property type="molecule type" value="Genomic_DNA"/>
</dbReference>
<feature type="domain" description="Phage terminase large subunit GpA ATPase" evidence="2">
    <location>
        <begin position="51"/>
        <end position="291"/>
    </location>
</feature>
<protein>
    <submittedName>
        <fullName evidence="4">Phage terminase large subunit family protein</fullName>
    </submittedName>
</protein>
<dbReference type="InterPro" id="IPR046454">
    <property type="entry name" value="GpA_endonuclease"/>
</dbReference>
<dbReference type="AlphaFoldDB" id="A0A9Q9J7Q1"/>
<dbReference type="InterPro" id="IPR046453">
    <property type="entry name" value="GpA_ATPase"/>
</dbReference>
<dbReference type="Pfam" id="PF05876">
    <property type="entry name" value="GpA_ATPase"/>
    <property type="match status" value="1"/>
</dbReference>
<feature type="region of interest" description="Disordered" evidence="1">
    <location>
        <begin position="603"/>
        <end position="631"/>
    </location>
</feature>